<dbReference type="EMBL" id="VIBQ01000010">
    <property type="protein sequence ID" value="KAB8338873.1"/>
    <property type="molecule type" value="Genomic_DNA"/>
</dbReference>
<dbReference type="OrthoDB" id="5375886at2759"/>
<dbReference type="AlphaFoldDB" id="A0A5N6KQY9"/>
<keyword evidence="3" id="KW-1185">Reference proteome</keyword>
<comment type="caution">
    <text evidence="2">The sequence shown here is derived from an EMBL/GenBank/DDBJ whole genome shotgun (WGS) entry which is preliminary data.</text>
</comment>
<reference evidence="2 3" key="1">
    <citation type="submission" date="2019-06" db="EMBL/GenBank/DDBJ databases">
        <title>A chromosomal-level reference genome of Carpinus fangiana (Coryloideae, Betulaceae).</title>
        <authorList>
            <person name="Yang X."/>
            <person name="Wang Z."/>
            <person name="Zhang L."/>
            <person name="Hao G."/>
            <person name="Liu J."/>
            <person name="Yang Y."/>
        </authorList>
    </citation>
    <scope>NUCLEOTIDE SEQUENCE [LARGE SCALE GENOMIC DNA]</scope>
    <source>
        <strain evidence="2">Cfa_2016G</strain>
        <tissue evidence="2">Leaf</tissue>
    </source>
</reference>
<evidence type="ECO:0000313" key="2">
    <source>
        <dbReference type="EMBL" id="KAB8338873.1"/>
    </source>
</evidence>
<sequence>MSPQAEGRQSPDPETQDPKQGTAQQANPNDQGAGPDSHAQANSDTKAKLSSNPVGPLDKAAEEKTSK</sequence>
<proteinExistence type="predicted"/>
<dbReference type="Proteomes" id="UP000327013">
    <property type="component" value="Unassembled WGS sequence"/>
</dbReference>
<organism evidence="2 3">
    <name type="scientific">Carpinus fangiana</name>
    <dbReference type="NCBI Taxonomy" id="176857"/>
    <lineage>
        <taxon>Eukaryota</taxon>
        <taxon>Viridiplantae</taxon>
        <taxon>Streptophyta</taxon>
        <taxon>Embryophyta</taxon>
        <taxon>Tracheophyta</taxon>
        <taxon>Spermatophyta</taxon>
        <taxon>Magnoliopsida</taxon>
        <taxon>eudicotyledons</taxon>
        <taxon>Gunneridae</taxon>
        <taxon>Pentapetalae</taxon>
        <taxon>rosids</taxon>
        <taxon>fabids</taxon>
        <taxon>Fagales</taxon>
        <taxon>Betulaceae</taxon>
        <taxon>Carpinus</taxon>
    </lineage>
</organism>
<feature type="compositionally biased region" description="Polar residues" evidence="1">
    <location>
        <begin position="18"/>
        <end position="30"/>
    </location>
</feature>
<gene>
    <name evidence="2" type="ORF">FH972_021817</name>
</gene>
<feature type="region of interest" description="Disordered" evidence="1">
    <location>
        <begin position="1"/>
        <end position="67"/>
    </location>
</feature>
<evidence type="ECO:0000256" key="1">
    <source>
        <dbReference type="SAM" id="MobiDB-lite"/>
    </source>
</evidence>
<feature type="compositionally biased region" description="Polar residues" evidence="1">
    <location>
        <begin position="39"/>
        <end position="53"/>
    </location>
</feature>
<name>A0A5N6KQY9_9ROSI</name>
<accession>A0A5N6KQY9</accession>
<protein>
    <submittedName>
        <fullName evidence="2">Uncharacterized protein</fullName>
    </submittedName>
</protein>
<evidence type="ECO:0000313" key="3">
    <source>
        <dbReference type="Proteomes" id="UP000327013"/>
    </source>
</evidence>